<dbReference type="Proteomes" id="UP001252875">
    <property type="component" value="Unassembled WGS sequence"/>
</dbReference>
<evidence type="ECO:0000313" key="1">
    <source>
        <dbReference type="EMBL" id="MDT2601848.1"/>
    </source>
</evidence>
<dbReference type="EMBL" id="JARPYI010000014">
    <property type="protein sequence ID" value="MDT2601848.1"/>
    <property type="molecule type" value="Genomic_DNA"/>
</dbReference>
<organism evidence="1 2">
    <name type="scientific">Enterococcus hulanensis</name>
    <dbReference type="NCBI Taxonomy" id="2559929"/>
    <lineage>
        <taxon>Bacteria</taxon>
        <taxon>Bacillati</taxon>
        <taxon>Bacillota</taxon>
        <taxon>Bacilli</taxon>
        <taxon>Lactobacillales</taxon>
        <taxon>Enterococcaceae</taxon>
        <taxon>Enterococcus</taxon>
    </lineage>
</organism>
<sequence length="65" mass="7680">MSSKYELPTDEERLAAEFEKLGRLFFVKVEAKNFTQAYKILDRLTAPSQHDLQETKIYEDNQKLI</sequence>
<dbReference type="RefSeq" id="WP_311823453.1">
    <property type="nucleotide sequence ID" value="NZ_JARPYF010000015.1"/>
</dbReference>
<comment type="caution">
    <text evidence="1">The sequence shown here is derived from an EMBL/GenBank/DDBJ whole genome shotgun (WGS) entry which is preliminary data.</text>
</comment>
<evidence type="ECO:0000313" key="2">
    <source>
        <dbReference type="Proteomes" id="UP001252875"/>
    </source>
</evidence>
<accession>A0ABU3F5R7</accession>
<keyword evidence="2" id="KW-1185">Reference proteome</keyword>
<name>A0ABU3F5R7_9ENTE</name>
<proteinExistence type="predicted"/>
<protein>
    <submittedName>
        <fullName evidence="1">Uncharacterized protein</fullName>
    </submittedName>
</protein>
<reference evidence="1 2" key="1">
    <citation type="submission" date="2023-03" db="EMBL/GenBank/DDBJ databases">
        <authorList>
            <person name="Shen W."/>
            <person name="Cai J."/>
        </authorList>
    </citation>
    <scope>NUCLEOTIDE SEQUENCE [LARGE SCALE GENOMIC DNA]</scope>
    <source>
        <strain evidence="1 2">D6-4</strain>
    </source>
</reference>
<gene>
    <name evidence="1" type="ORF">P7D85_18875</name>
</gene>